<comment type="caution">
    <text evidence="1">The sequence shown here is derived from an EMBL/GenBank/DDBJ whole genome shotgun (WGS) entry which is preliminary data.</text>
</comment>
<organism evidence="1 2">
    <name type="scientific">Deinococcus humi</name>
    <dbReference type="NCBI Taxonomy" id="662880"/>
    <lineage>
        <taxon>Bacteria</taxon>
        <taxon>Thermotogati</taxon>
        <taxon>Deinococcota</taxon>
        <taxon>Deinococci</taxon>
        <taxon>Deinococcales</taxon>
        <taxon>Deinococcaceae</taxon>
        <taxon>Deinococcus</taxon>
    </lineage>
</organism>
<name>A0A7W8K079_9DEIO</name>
<sequence length="119" mass="12783">MNTYSIHTPTLDTLTDIYALDPDREEAGRRLTTLRARIAEGQAAPGQFLILRSERGVEGVASLASPPQVPVFPHFRPDVGLGGITALARAIREHPGPKRKLLLHDSLAPLDAEAVLTAG</sequence>
<evidence type="ECO:0008006" key="3">
    <source>
        <dbReference type="Google" id="ProtNLM"/>
    </source>
</evidence>
<dbReference type="EMBL" id="JACHFL010000032">
    <property type="protein sequence ID" value="MBB5366235.1"/>
    <property type="molecule type" value="Genomic_DNA"/>
</dbReference>
<accession>A0A7W8K079</accession>
<evidence type="ECO:0000313" key="1">
    <source>
        <dbReference type="EMBL" id="MBB5366235.1"/>
    </source>
</evidence>
<gene>
    <name evidence="1" type="ORF">HNQ08_005364</name>
</gene>
<protein>
    <recommendedName>
        <fullName evidence="3">GNAT family N-acetyltransferase</fullName>
    </recommendedName>
</protein>
<evidence type="ECO:0000313" key="2">
    <source>
        <dbReference type="Proteomes" id="UP000552709"/>
    </source>
</evidence>
<reference evidence="1 2" key="1">
    <citation type="submission" date="2020-08" db="EMBL/GenBank/DDBJ databases">
        <title>Genomic Encyclopedia of Type Strains, Phase IV (KMG-IV): sequencing the most valuable type-strain genomes for metagenomic binning, comparative biology and taxonomic classification.</title>
        <authorList>
            <person name="Goeker M."/>
        </authorList>
    </citation>
    <scope>NUCLEOTIDE SEQUENCE [LARGE SCALE GENOMIC DNA]</scope>
    <source>
        <strain evidence="1 2">DSM 27939</strain>
    </source>
</reference>
<dbReference type="RefSeq" id="WP_229790287.1">
    <property type="nucleotide sequence ID" value="NZ_JACHFL010000032.1"/>
</dbReference>
<proteinExistence type="predicted"/>
<dbReference type="AlphaFoldDB" id="A0A7W8K079"/>
<dbReference type="Proteomes" id="UP000552709">
    <property type="component" value="Unassembled WGS sequence"/>
</dbReference>
<keyword evidence="2" id="KW-1185">Reference proteome</keyword>